<evidence type="ECO:0000313" key="2">
    <source>
        <dbReference type="WBParaSite" id="maker-uti_cns_0003659-snap-gene-0.8-mRNA-1"/>
    </source>
</evidence>
<evidence type="ECO:0000313" key="1">
    <source>
        <dbReference type="Proteomes" id="UP000095280"/>
    </source>
</evidence>
<reference evidence="2" key="1">
    <citation type="submission" date="2016-11" db="UniProtKB">
        <authorList>
            <consortium name="WormBaseParasite"/>
        </authorList>
    </citation>
    <scope>IDENTIFICATION</scope>
</reference>
<protein>
    <submittedName>
        <fullName evidence="2">Secreted protein</fullName>
    </submittedName>
</protein>
<name>A0A1I8GYG6_9PLAT</name>
<proteinExistence type="predicted"/>
<accession>A0A1I8GYG6</accession>
<organism evidence="1 2">
    <name type="scientific">Macrostomum lignano</name>
    <dbReference type="NCBI Taxonomy" id="282301"/>
    <lineage>
        <taxon>Eukaryota</taxon>
        <taxon>Metazoa</taxon>
        <taxon>Spiralia</taxon>
        <taxon>Lophotrochozoa</taxon>
        <taxon>Platyhelminthes</taxon>
        <taxon>Rhabditophora</taxon>
        <taxon>Macrostomorpha</taxon>
        <taxon>Macrostomida</taxon>
        <taxon>Macrostomidae</taxon>
        <taxon>Macrostomum</taxon>
    </lineage>
</organism>
<dbReference type="WBParaSite" id="maker-uti_cns_0003659-snap-gene-0.8-mRNA-1">
    <property type="protein sequence ID" value="maker-uti_cns_0003659-snap-gene-0.8-mRNA-1"/>
    <property type="gene ID" value="maker-uti_cns_0003659-snap-gene-0.8"/>
</dbReference>
<keyword evidence="1" id="KW-1185">Reference proteome</keyword>
<sequence>MNFQSTLSLELYAGMEVCFKLMVKSMSTRPLLQTLLLRFSKALWSMVLQTMMLTRHRRNPQASRHLLQMVKQKIATETNLSVLYKPKLPTVTAAQQLCLG</sequence>
<dbReference type="AlphaFoldDB" id="A0A1I8GYG6"/>
<dbReference type="Proteomes" id="UP000095280">
    <property type="component" value="Unplaced"/>
</dbReference>